<gene>
    <name evidence="16" type="ORF">METZ01_LOCUS392881</name>
</gene>
<dbReference type="PANTHER" id="PTHR42743">
    <property type="entry name" value="AMINO-ACID AMINOTRANSFERASE"/>
    <property type="match status" value="1"/>
</dbReference>
<dbReference type="PANTHER" id="PTHR42743:SF11">
    <property type="entry name" value="AMINODEOXYCHORISMATE LYASE"/>
    <property type="match status" value="1"/>
</dbReference>
<keyword evidence="8" id="KW-0032">Aminotransferase</keyword>
<comment type="catalytic activity">
    <reaction evidence="15">
        <text>L-leucine + 2-oxoglutarate = 4-methyl-2-oxopentanoate + L-glutamate</text>
        <dbReference type="Rhea" id="RHEA:18321"/>
        <dbReference type="ChEBI" id="CHEBI:16810"/>
        <dbReference type="ChEBI" id="CHEBI:17865"/>
        <dbReference type="ChEBI" id="CHEBI:29985"/>
        <dbReference type="ChEBI" id="CHEBI:57427"/>
        <dbReference type="EC" id="2.6.1.42"/>
    </reaction>
</comment>
<evidence type="ECO:0000313" key="16">
    <source>
        <dbReference type="EMBL" id="SVD40027.1"/>
    </source>
</evidence>
<evidence type="ECO:0000256" key="7">
    <source>
        <dbReference type="ARBA" id="ARBA00013053"/>
    </source>
</evidence>
<evidence type="ECO:0000256" key="9">
    <source>
        <dbReference type="ARBA" id="ARBA00022605"/>
    </source>
</evidence>
<protein>
    <recommendedName>
        <fullName evidence="7">branched-chain-amino-acid transaminase</fullName>
        <ecNumber evidence="7">2.6.1.42</ecNumber>
    </recommendedName>
</protein>
<organism evidence="16">
    <name type="scientific">marine metagenome</name>
    <dbReference type="NCBI Taxonomy" id="408172"/>
    <lineage>
        <taxon>unclassified sequences</taxon>
        <taxon>metagenomes</taxon>
        <taxon>ecological metagenomes</taxon>
    </lineage>
</organism>
<dbReference type="UniPathway" id="UPA00048">
    <property type="reaction ID" value="UER00073"/>
</dbReference>
<dbReference type="UniPathway" id="UPA00047">
    <property type="reaction ID" value="UER00058"/>
</dbReference>
<dbReference type="Gene3D" id="3.20.10.10">
    <property type="entry name" value="D-amino Acid Aminotransferase, subunit A, domain 2"/>
    <property type="match status" value="1"/>
</dbReference>
<evidence type="ECO:0000256" key="5">
    <source>
        <dbReference type="ARBA" id="ARBA00005072"/>
    </source>
</evidence>
<comment type="function">
    <text evidence="2">Acts on leucine, isoleucine and valine.</text>
</comment>
<comment type="pathway">
    <text evidence="5">Amino-acid biosynthesis; L-leucine biosynthesis; L-leucine from 3-methyl-2-oxobutanoate: step 4/4.</text>
</comment>
<comment type="catalytic activity">
    <reaction evidence="13">
        <text>L-valine + 2-oxoglutarate = 3-methyl-2-oxobutanoate + L-glutamate</text>
        <dbReference type="Rhea" id="RHEA:24813"/>
        <dbReference type="ChEBI" id="CHEBI:11851"/>
        <dbReference type="ChEBI" id="CHEBI:16810"/>
        <dbReference type="ChEBI" id="CHEBI:29985"/>
        <dbReference type="ChEBI" id="CHEBI:57762"/>
        <dbReference type="EC" id="2.6.1.42"/>
    </reaction>
</comment>
<sequence>ELNPEITKRKYYTMADQSKYIWFNGEIIPWEDAKIHVMSHVLHYGSGVFEGIKCYSTDEGPAIFRLGDHVHRLIQSGEKYGIQIPYDQDVLTQACVDIVNANRFENCYIRPIAFYGYDTLGVHPKDCPVEVAIASFFWGAYLGDDGVENGVNITVSPWKKISLDAFPPSAKASGQYLNSMLAVQDARERGYDEALLLNQDGNIAEGSGQNIFIVKNGKVFTNGESASILMGVTRKSVIQLCRDLGFEIQIGDLTQEMFMDADEAFFTGTASEITPIASVDDSQFKDGKP</sequence>
<evidence type="ECO:0000256" key="4">
    <source>
        <dbReference type="ARBA" id="ARBA00004931"/>
    </source>
</evidence>
<evidence type="ECO:0000256" key="3">
    <source>
        <dbReference type="ARBA" id="ARBA00004824"/>
    </source>
</evidence>
<dbReference type="GO" id="GO:0009099">
    <property type="term" value="P:L-valine biosynthetic process"/>
    <property type="evidence" value="ECO:0007669"/>
    <property type="project" value="UniProtKB-UniPathway"/>
</dbReference>
<evidence type="ECO:0000256" key="13">
    <source>
        <dbReference type="ARBA" id="ARBA00048212"/>
    </source>
</evidence>
<dbReference type="FunFam" id="3.20.10.10:FF:000002">
    <property type="entry name" value="D-alanine aminotransferase"/>
    <property type="match status" value="1"/>
</dbReference>
<dbReference type="NCBIfam" id="NF005146">
    <property type="entry name" value="PRK06606.1"/>
    <property type="match status" value="1"/>
</dbReference>
<dbReference type="InterPro" id="IPR005785">
    <property type="entry name" value="B_amino_transI"/>
</dbReference>
<feature type="non-terminal residue" evidence="16">
    <location>
        <position position="289"/>
    </location>
</feature>
<dbReference type="SUPFAM" id="SSF56752">
    <property type="entry name" value="D-aminoacid aminotransferase-like PLP-dependent enzymes"/>
    <property type="match status" value="1"/>
</dbReference>
<dbReference type="InterPro" id="IPR043132">
    <property type="entry name" value="BCAT-like_C"/>
</dbReference>
<evidence type="ECO:0000256" key="6">
    <source>
        <dbReference type="ARBA" id="ARBA00009320"/>
    </source>
</evidence>
<keyword evidence="11" id="KW-0663">Pyridoxal phosphate</keyword>
<comment type="cofactor">
    <cofactor evidence="1">
        <name>pyridoxal 5'-phosphate</name>
        <dbReference type="ChEBI" id="CHEBI:597326"/>
    </cofactor>
</comment>
<dbReference type="UniPathway" id="UPA00049">
    <property type="reaction ID" value="UER00062"/>
</dbReference>
<dbReference type="Gene3D" id="3.30.470.10">
    <property type="match status" value="1"/>
</dbReference>
<evidence type="ECO:0000256" key="11">
    <source>
        <dbReference type="ARBA" id="ARBA00022898"/>
    </source>
</evidence>
<dbReference type="Pfam" id="PF01063">
    <property type="entry name" value="Aminotran_4"/>
    <property type="match status" value="1"/>
</dbReference>
<name>A0A382V0S9_9ZZZZ</name>
<reference evidence="16" key="1">
    <citation type="submission" date="2018-05" db="EMBL/GenBank/DDBJ databases">
        <authorList>
            <person name="Lanie J.A."/>
            <person name="Ng W.-L."/>
            <person name="Kazmierczak K.M."/>
            <person name="Andrzejewski T.M."/>
            <person name="Davidsen T.M."/>
            <person name="Wayne K.J."/>
            <person name="Tettelin H."/>
            <person name="Glass J.I."/>
            <person name="Rusch D."/>
            <person name="Podicherti R."/>
            <person name="Tsui H.-C.T."/>
            <person name="Winkler M.E."/>
        </authorList>
    </citation>
    <scope>NUCLEOTIDE SEQUENCE</scope>
</reference>
<comment type="pathway">
    <text evidence="3">Amino-acid biosynthesis; L-isoleucine biosynthesis; L-isoleucine from 2-oxobutanoate: step 4/4.</text>
</comment>
<keyword evidence="10" id="KW-0808">Transferase</keyword>
<dbReference type="InterPro" id="IPR001544">
    <property type="entry name" value="Aminotrans_IV"/>
</dbReference>
<dbReference type="EC" id="2.6.1.42" evidence="7"/>
<dbReference type="GO" id="GO:0004084">
    <property type="term" value="F:branched-chain-amino-acid transaminase activity"/>
    <property type="evidence" value="ECO:0007669"/>
    <property type="project" value="UniProtKB-EC"/>
</dbReference>
<comment type="pathway">
    <text evidence="4">Amino-acid biosynthesis; L-valine biosynthesis; L-valine from pyruvate: step 4/4.</text>
</comment>
<dbReference type="InterPro" id="IPR043131">
    <property type="entry name" value="BCAT-like_N"/>
</dbReference>
<dbReference type="EMBL" id="UINC01148247">
    <property type="protein sequence ID" value="SVD40027.1"/>
    <property type="molecule type" value="Genomic_DNA"/>
</dbReference>
<evidence type="ECO:0000256" key="14">
    <source>
        <dbReference type="ARBA" id="ARBA00048798"/>
    </source>
</evidence>
<proteinExistence type="inferred from homology"/>
<evidence type="ECO:0000256" key="1">
    <source>
        <dbReference type="ARBA" id="ARBA00001933"/>
    </source>
</evidence>
<evidence type="ECO:0000256" key="2">
    <source>
        <dbReference type="ARBA" id="ARBA00003109"/>
    </source>
</evidence>
<accession>A0A382V0S9</accession>
<dbReference type="InterPro" id="IPR036038">
    <property type="entry name" value="Aminotransferase-like"/>
</dbReference>
<comment type="similarity">
    <text evidence="6">Belongs to the class-IV pyridoxal-phosphate-dependent aminotransferase family.</text>
</comment>
<dbReference type="GO" id="GO:0009098">
    <property type="term" value="P:L-leucine biosynthetic process"/>
    <property type="evidence" value="ECO:0007669"/>
    <property type="project" value="UniProtKB-UniPathway"/>
</dbReference>
<evidence type="ECO:0000256" key="12">
    <source>
        <dbReference type="ARBA" id="ARBA00023304"/>
    </source>
</evidence>
<dbReference type="InterPro" id="IPR050571">
    <property type="entry name" value="Class-IV_PLP-Dep_Aminotrnsfr"/>
</dbReference>
<dbReference type="PROSITE" id="PS00770">
    <property type="entry name" value="AA_TRANSFER_CLASS_4"/>
    <property type="match status" value="1"/>
</dbReference>
<dbReference type="InterPro" id="IPR018300">
    <property type="entry name" value="Aminotrans_IV_CS"/>
</dbReference>
<evidence type="ECO:0000256" key="8">
    <source>
        <dbReference type="ARBA" id="ARBA00022576"/>
    </source>
</evidence>
<dbReference type="GO" id="GO:0009097">
    <property type="term" value="P:isoleucine biosynthetic process"/>
    <property type="evidence" value="ECO:0007669"/>
    <property type="project" value="UniProtKB-UniPathway"/>
</dbReference>
<feature type="non-terminal residue" evidence="16">
    <location>
        <position position="1"/>
    </location>
</feature>
<evidence type="ECO:0000256" key="15">
    <source>
        <dbReference type="ARBA" id="ARBA00049229"/>
    </source>
</evidence>
<dbReference type="AlphaFoldDB" id="A0A382V0S9"/>
<evidence type="ECO:0000256" key="10">
    <source>
        <dbReference type="ARBA" id="ARBA00022679"/>
    </source>
</evidence>
<dbReference type="NCBIfam" id="TIGR01122">
    <property type="entry name" value="ilvE_I"/>
    <property type="match status" value="1"/>
</dbReference>
<keyword evidence="9" id="KW-0028">Amino-acid biosynthesis</keyword>
<comment type="catalytic activity">
    <reaction evidence="14">
        <text>L-isoleucine + 2-oxoglutarate = (S)-3-methyl-2-oxopentanoate + L-glutamate</text>
        <dbReference type="Rhea" id="RHEA:24801"/>
        <dbReference type="ChEBI" id="CHEBI:16810"/>
        <dbReference type="ChEBI" id="CHEBI:29985"/>
        <dbReference type="ChEBI" id="CHEBI:35146"/>
        <dbReference type="ChEBI" id="CHEBI:58045"/>
        <dbReference type="EC" id="2.6.1.42"/>
    </reaction>
</comment>
<keyword evidence="12" id="KW-0100">Branched-chain amino acid biosynthesis</keyword>